<dbReference type="Proteomes" id="UP000199568">
    <property type="component" value="Unassembled WGS sequence"/>
</dbReference>
<dbReference type="PANTHER" id="PTHR46558">
    <property type="entry name" value="TRACRIPTIONAL REGULATORY PROTEIN-RELATED-RELATED"/>
    <property type="match status" value="1"/>
</dbReference>
<dbReference type="SMART" id="SM00530">
    <property type="entry name" value="HTH_XRE"/>
    <property type="match status" value="1"/>
</dbReference>
<dbReference type="PANTHER" id="PTHR46558:SF11">
    <property type="entry name" value="HTH-TYPE TRANSCRIPTIONAL REGULATOR XRE"/>
    <property type="match status" value="1"/>
</dbReference>
<evidence type="ECO:0000313" key="4">
    <source>
        <dbReference type="EMBL" id="SET38736.1"/>
    </source>
</evidence>
<evidence type="ECO:0000313" key="5">
    <source>
        <dbReference type="Proteomes" id="UP000199568"/>
    </source>
</evidence>
<feature type="coiled-coil region" evidence="2">
    <location>
        <begin position="1"/>
        <end position="28"/>
    </location>
</feature>
<name>A0A1I0E105_9FIRM</name>
<dbReference type="SUPFAM" id="SSF47413">
    <property type="entry name" value="lambda repressor-like DNA-binding domains"/>
    <property type="match status" value="1"/>
</dbReference>
<protein>
    <submittedName>
        <fullName evidence="4">DNA-binding transcriptional regulator, XRE-family HTH domain</fullName>
    </submittedName>
</protein>
<evidence type="ECO:0000256" key="1">
    <source>
        <dbReference type="ARBA" id="ARBA00023125"/>
    </source>
</evidence>
<sequence>MVKLNERLKELRTARNMTQQELAQELNLGGKQIISSYEKTTNPSEPSIEILIHMAKFFNVSLDYLLGKSDYSNPELIQSVLEDFSAEEKAKLLSPEVSSTMMNLNQTLYRYLARTIHAGEINNTYLQILKCLTEFTQFFIKCSEQEAYIGMSNPNAYKDIDETQVIKTLRNLRDLEVMMDFEALDKESELKGLIEQFFSIQNNNISNNINYLFDKLDDIQK</sequence>
<dbReference type="Pfam" id="PF01381">
    <property type="entry name" value="HTH_3"/>
    <property type="match status" value="1"/>
</dbReference>
<evidence type="ECO:0000259" key="3">
    <source>
        <dbReference type="PROSITE" id="PS50943"/>
    </source>
</evidence>
<evidence type="ECO:0000256" key="2">
    <source>
        <dbReference type="SAM" id="Coils"/>
    </source>
</evidence>
<gene>
    <name evidence="4" type="ORF">SAMN05660297_02263</name>
</gene>
<reference evidence="4 5" key="1">
    <citation type="submission" date="2016-10" db="EMBL/GenBank/DDBJ databases">
        <authorList>
            <person name="de Groot N.N."/>
        </authorList>
    </citation>
    <scope>NUCLEOTIDE SEQUENCE [LARGE SCALE GENOMIC DNA]</scope>
    <source>
        <strain evidence="4 5">DSM 18979</strain>
    </source>
</reference>
<dbReference type="STRING" id="426128.SAMN05660297_02263"/>
<accession>A0A1I0E105</accession>
<dbReference type="CDD" id="cd00093">
    <property type="entry name" value="HTH_XRE"/>
    <property type="match status" value="1"/>
</dbReference>
<dbReference type="InterPro" id="IPR001387">
    <property type="entry name" value="Cro/C1-type_HTH"/>
</dbReference>
<dbReference type="EMBL" id="FOHU01000009">
    <property type="protein sequence ID" value="SET38736.1"/>
    <property type="molecule type" value="Genomic_DNA"/>
</dbReference>
<dbReference type="PROSITE" id="PS50943">
    <property type="entry name" value="HTH_CROC1"/>
    <property type="match status" value="1"/>
</dbReference>
<dbReference type="AlphaFoldDB" id="A0A1I0E105"/>
<feature type="domain" description="HTH cro/C1-type" evidence="3">
    <location>
        <begin position="8"/>
        <end position="65"/>
    </location>
</feature>
<dbReference type="GO" id="GO:0003677">
    <property type="term" value="F:DNA binding"/>
    <property type="evidence" value="ECO:0007669"/>
    <property type="project" value="UniProtKB-KW"/>
</dbReference>
<dbReference type="RefSeq" id="WP_090443868.1">
    <property type="nucleotide sequence ID" value="NZ_FOHU01000009.1"/>
</dbReference>
<dbReference type="InterPro" id="IPR010982">
    <property type="entry name" value="Lambda_DNA-bd_dom_sf"/>
</dbReference>
<keyword evidence="1 4" id="KW-0238">DNA-binding</keyword>
<dbReference type="OrthoDB" id="9811208at2"/>
<keyword evidence="2" id="KW-0175">Coiled coil</keyword>
<organism evidence="4 5">
    <name type="scientific">Natronincola peptidivorans</name>
    <dbReference type="NCBI Taxonomy" id="426128"/>
    <lineage>
        <taxon>Bacteria</taxon>
        <taxon>Bacillati</taxon>
        <taxon>Bacillota</taxon>
        <taxon>Clostridia</taxon>
        <taxon>Peptostreptococcales</taxon>
        <taxon>Natronincolaceae</taxon>
        <taxon>Natronincola</taxon>
    </lineage>
</organism>
<proteinExistence type="predicted"/>
<keyword evidence="5" id="KW-1185">Reference proteome</keyword>
<dbReference type="Gene3D" id="1.10.260.40">
    <property type="entry name" value="lambda repressor-like DNA-binding domains"/>
    <property type="match status" value="1"/>
</dbReference>